<comment type="caution">
    <text evidence="1">The sequence shown here is derived from an EMBL/GenBank/DDBJ whole genome shotgun (WGS) entry which is preliminary data.</text>
</comment>
<evidence type="ECO:0000313" key="2">
    <source>
        <dbReference type="Proteomes" id="UP000486903"/>
    </source>
</evidence>
<evidence type="ECO:0000313" key="1">
    <source>
        <dbReference type="EMBL" id="NFV26517.1"/>
    </source>
</evidence>
<name>A0A6B4KMC0_CLOBO</name>
<reference evidence="1 2" key="1">
    <citation type="submission" date="2019-04" db="EMBL/GenBank/DDBJ databases">
        <title>Genome sequencing of Clostridium botulinum Groups I-IV and Clostridium butyricum.</title>
        <authorList>
            <person name="Brunt J."/>
            <person name="Van Vliet A.H.M."/>
            <person name="Stringer S.C."/>
            <person name="Carter A.T."/>
            <person name="Peck M.W."/>
        </authorList>
    </citation>
    <scope>NUCLEOTIDE SEQUENCE [LARGE SCALE GENOMIC DNA]</scope>
    <source>
        <strain evidence="1 2">BL81</strain>
    </source>
</reference>
<dbReference type="RefSeq" id="WP_003369885.1">
    <property type="nucleotide sequence ID" value="NZ_JACBBA010000004.1"/>
</dbReference>
<gene>
    <name evidence="1" type="ORF">FDG31_10105</name>
</gene>
<organism evidence="1 2">
    <name type="scientific">Clostridium botulinum</name>
    <dbReference type="NCBI Taxonomy" id="1491"/>
    <lineage>
        <taxon>Bacteria</taxon>
        <taxon>Bacillati</taxon>
        <taxon>Bacillota</taxon>
        <taxon>Clostridia</taxon>
        <taxon>Eubacteriales</taxon>
        <taxon>Clostridiaceae</taxon>
        <taxon>Clostridium</taxon>
    </lineage>
</organism>
<dbReference type="AlphaFoldDB" id="A0A6B4KMC0"/>
<dbReference type="Proteomes" id="UP000486903">
    <property type="component" value="Unassembled WGS sequence"/>
</dbReference>
<protein>
    <submittedName>
        <fullName evidence="1">Helix-turn-helix domain-containing protein</fullName>
    </submittedName>
</protein>
<dbReference type="EMBL" id="SXFB01000006">
    <property type="protein sequence ID" value="NFV26517.1"/>
    <property type="molecule type" value="Genomic_DNA"/>
</dbReference>
<accession>A0A6B4KMC0</accession>
<proteinExistence type="predicted"/>
<sequence length="69" mass="8033">MCKENIWDKLLSLKEAAEKYNRDTSTLKRAISNGTLVEGVDCKKFGRDWAILISSLDRVYIEERKNLKK</sequence>